<dbReference type="Pfam" id="PF16690">
    <property type="entry name" value="MMACHC"/>
    <property type="match status" value="1"/>
</dbReference>
<dbReference type="WBParaSite" id="SVE_0776200.1">
    <property type="protein sequence ID" value="SVE_0776200.1"/>
    <property type="gene ID" value="SVE_0776200"/>
</dbReference>
<comment type="similarity">
    <text evidence="4">Belongs to the MMACHC family.</text>
</comment>
<dbReference type="PANTHER" id="PTHR31457">
    <property type="entry name" value="METHYLMALONIC ACIDURIA AND HOMOCYSTINURIA TYPE C PROTEIN"/>
    <property type="match status" value="1"/>
</dbReference>
<comment type="subcellular location">
    <subcellularLocation>
        <location evidence="3">Cytoplasm</location>
    </subcellularLocation>
</comment>
<reference evidence="12" key="1">
    <citation type="submission" date="2014-07" db="EMBL/GenBank/DDBJ databases">
        <authorList>
            <person name="Martin A.A"/>
            <person name="De Silva N."/>
        </authorList>
    </citation>
    <scope>NUCLEOTIDE SEQUENCE</scope>
</reference>
<organism evidence="12 13">
    <name type="scientific">Strongyloides venezuelensis</name>
    <name type="common">Threadworm</name>
    <dbReference type="NCBI Taxonomy" id="75913"/>
    <lineage>
        <taxon>Eukaryota</taxon>
        <taxon>Metazoa</taxon>
        <taxon>Ecdysozoa</taxon>
        <taxon>Nematoda</taxon>
        <taxon>Chromadorea</taxon>
        <taxon>Rhabditida</taxon>
        <taxon>Tylenchina</taxon>
        <taxon>Panagrolaimomorpha</taxon>
        <taxon>Strongyloidoidea</taxon>
        <taxon>Strongyloididae</taxon>
        <taxon>Strongyloides</taxon>
    </lineage>
</organism>
<evidence type="ECO:0000256" key="11">
    <source>
        <dbReference type="ARBA" id="ARBA00031313"/>
    </source>
</evidence>
<dbReference type="Proteomes" id="UP000035680">
    <property type="component" value="Unassembled WGS sequence"/>
</dbReference>
<dbReference type="STRING" id="75913.A0A0K0FFW6"/>
<evidence type="ECO:0000256" key="7">
    <source>
        <dbReference type="ARBA" id="ARBA00022643"/>
    </source>
</evidence>
<keyword evidence="7" id="KW-0288">FMN</keyword>
<evidence type="ECO:0000256" key="10">
    <source>
        <dbReference type="ARBA" id="ARBA00023002"/>
    </source>
</evidence>
<keyword evidence="10" id="KW-0560">Oxidoreductase</keyword>
<evidence type="ECO:0000256" key="1">
    <source>
        <dbReference type="ARBA" id="ARBA00001917"/>
    </source>
</evidence>
<dbReference type="GO" id="GO:0005737">
    <property type="term" value="C:cytoplasm"/>
    <property type="evidence" value="ECO:0007669"/>
    <property type="project" value="UniProtKB-SubCell"/>
</dbReference>
<evidence type="ECO:0000256" key="8">
    <source>
        <dbReference type="ARBA" id="ARBA00022827"/>
    </source>
</evidence>
<keyword evidence="8" id="KW-0274">FAD</keyword>
<evidence type="ECO:0000256" key="6">
    <source>
        <dbReference type="ARBA" id="ARBA00022630"/>
    </source>
</evidence>
<keyword evidence="12" id="KW-1185">Reference proteome</keyword>
<evidence type="ECO:0000256" key="2">
    <source>
        <dbReference type="ARBA" id="ARBA00001974"/>
    </source>
</evidence>
<dbReference type="InterPro" id="IPR032037">
    <property type="entry name" value="MMACHC"/>
</dbReference>
<reference evidence="13" key="2">
    <citation type="submission" date="2015-08" db="UniProtKB">
        <authorList>
            <consortium name="WormBaseParasite"/>
        </authorList>
    </citation>
    <scope>IDENTIFICATION</scope>
</reference>
<comment type="cofactor">
    <cofactor evidence="2">
        <name>FAD</name>
        <dbReference type="ChEBI" id="CHEBI:57692"/>
    </cofactor>
</comment>
<dbReference type="AlphaFoldDB" id="A0A0K0FFW6"/>
<keyword evidence="5" id="KW-0963">Cytoplasm</keyword>
<protein>
    <recommendedName>
        <fullName evidence="11">Cyanocobalamin reductase (cyanide-eliminating)</fullName>
    </recommendedName>
</protein>
<accession>A0A0K0FFW6</accession>
<dbReference type="GO" id="GO:0071949">
    <property type="term" value="F:FAD binding"/>
    <property type="evidence" value="ECO:0007669"/>
    <property type="project" value="TreeGrafter"/>
</dbReference>
<dbReference type="PANTHER" id="PTHR31457:SF2">
    <property type="entry name" value="CYANOCOBALAMIN REDUCTASE _ ALKYLCOBALAMIN DEALKYLASE"/>
    <property type="match status" value="1"/>
</dbReference>
<proteinExistence type="inferred from homology"/>
<keyword evidence="9" id="KW-0521">NADP</keyword>
<keyword evidence="6" id="KW-0285">Flavoprotein</keyword>
<name>A0A0K0FFW6_STRVS</name>
<comment type="cofactor">
    <cofactor evidence="1">
        <name>FMN</name>
        <dbReference type="ChEBI" id="CHEBI:58210"/>
    </cofactor>
</comment>
<evidence type="ECO:0000313" key="12">
    <source>
        <dbReference type="Proteomes" id="UP000035680"/>
    </source>
</evidence>
<sequence>MFLKILLCCLISANNIFYQKLTNEDGYELYPFRFGHYNNFINDEFKIDEDDNSFCVLVISTPKWFTNAYAKFLKKSVEERKIKNYDEFQEKMPNPISECVNNDIDKATKAFIDYDLQIYYDHSMHPWKRKPYIIMASAGHAAGAAYYYSKELCPDLVPTDEERINSGKKKLIGIAMHSKYGGNFAFRAVLVFRNLLVPDFVPSIPTKALEDKETIANLIMSFNDHWMTGEYRNIGENDDFKYHDKYSELQLEYFSSPPPKRWEIIQKLIQI</sequence>
<evidence type="ECO:0000256" key="9">
    <source>
        <dbReference type="ARBA" id="ARBA00022857"/>
    </source>
</evidence>
<evidence type="ECO:0000313" key="13">
    <source>
        <dbReference type="WBParaSite" id="SVE_0776200.1"/>
    </source>
</evidence>
<dbReference type="GO" id="GO:0033787">
    <property type="term" value="F:cyanocobalamin reductase (cyanide-eliminating) (NADP+) activity"/>
    <property type="evidence" value="ECO:0007669"/>
    <property type="project" value="TreeGrafter"/>
</dbReference>
<evidence type="ECO:0000256" key="3">
    <source>
        <dbReference type="ARBA" id="ARBA00004496"/>
    </source>
</evidence>
<evidence type="ECO:0000256" key="5">
    <source>
        <dbReference type="ARBA" id="ARBA00022490"/>
    </source>
</evidence>
<dbReference type="GO" id="GO:0009235">
    <property type="term" value="P:cobalamin metabolic process"/>
    <property type="evidence" value="ECO:0007669"/>
    <property type="project" value="TreeGrafter"/>
</dbReference>
<evidence type="ECO:0000256" key="4">
    <source>
        <dbReference type="ARBA" id="ARBA00007762"/>
    </source>
</evidence>
<dbReference type="GO" id="GO:0032451">
    <property type="term" value="F:demethylase activity"/>
    <property type="evidence" value="ECO:0007669"/>
    <property type="project" value="TreeGrafter"/>
</dbReference>